<dbReference type="GO" id="GO:0005634">
    <property type="term" value="C:nucleus"/>
    <property type="evidence" value="ECO:0007669"/>
    <property type="project" value="UniProtKB-SubCell"/>
</dbReference>
<evidence type="ECO:0000256" key="1">
    <source>
        <dbReference type="ARBA" id="ARBA00004123"/>
    </source>
</evidence>
<dbReference type="GO" id="GO:0042393">
    <property type="term" value="F:histone binding"/>
    <property type="evidence" value="ECO:0007669"/>
    <property type="project" value="TreeGrafter"/>
</dbReference>
<gene>
    <name evidence="9" type="primary">Sbno1-L</name>
    <name evidence="9" type="ORF">Hamer_G000297</name>
</gene>
<keyword evidence="4" id="KW-0539">Nucleus</keyword>
<feature type="compositionally biased region" description="Acidic residues" evidence="5">
    <location>
        <begin position="24"/>
        <end position="38"/>
    </location>
</feature>
<feature type="compositionally biased region" description="Acidic residues" evidence="5">
    <location>
        <begin position="1112"/>
        <end position="1134"/>
    </location>
</feature>
<evidence type="ECO:0000259" key="8">
    <source>
        <dbReference type="Pfam" id="PF25373"/>
    </source>
</evidence>
<feature type="compositionally biased region" description="Acidic residues" evidence="5">
    <location>
        <begin position="1714"/>
        <end position="1727"/>
    </location>
</feature>
<comment type="caution">
    <text evidence="9">The sequence shown here is derived from an EMBL/GenBank/DDBJ whole genome shotgun (WGS) entry which is preliminary data.</text>
</comment>
<dbReference type="Proteomes" id="UP000747542">
    <property type="component" value="Unassembled WGS sequence"/>
</dbReference>
<feature type="compositionally biased region" description="Polar residues" evidence="5">
    <location>
        <begin position="322"/>
        <end position="341"/>
    </location>
</feature>
<evidence type="ECO:0000256" key="2">
    <source>
        <dbReference type="ARBA" id="ARBA00006992"/>
    </source>
</evidence>
<feature type="compositionally biased region" description="Basic and acidic residues" evidence="5">
    <location>
        <begin position="1"/>
        <end position="23"/>
    </location>
</feature>
<dbReference type="GO" id="GO:0009967">
    <property type="term" value="P:positive regulation of signal transduction"/>
    <property type="evidence" value="ECO:0007669"/>
    <property type="project" value="UniProtKB-ARBA"/>
</dbReference>
<feature type="region of interest" description="Disordered" evidence="5">
    <location>
        <begin position="1083"/>
        <end position="1190"/>
    </location>
</feature>
<feature type="region of interest" description="Disordered" evidence="5">
    <location>
        <begin position="322"/>
        <end position="342"/>
    </location>
</feature>
<reference evidence="9" key="1">
    <citation type="journal article" date="2021" name="Sci. Adv.">
        <title>The American lobster genome reveals insights on longevity, neural, and immune adaptations.</title>
        <authorList>
            <person name="Polinski J.M."/>
            <person name="Zimin A.V."/>
            <person name="Clark K.F."/>
            <person name="Kohn A.B."/>
            <person name="Sadowski N."/>
            <person name="Timp W."/>
            <person name="Ptitsyn A."/>
            <person name="Khanna P."/>
            <person name="Romanova D.Y."/>
            <person name="Williams P."/>
            <person name="Greenwood S.J."/>
            <person name="Moroz L.L."/>
            <person name="Walt D.R."/>
            <person name="Bodnar A.G."/>
        </authorList>
    </citation>
    <scope>NUCLEOTIDE SEQUENCE</scope>
    <source>
        <strain evidence="9">GMGI-L3</strain>
    </source>
</reference>
<feature type="compositionally biased region" description="Basic and acidic residues" evidence="5">
    <location>
        <begin position="53"/>
        <end position="63"/>
    </location>
</feature>
<proteinExistence type="inferred from homology"/>
<dbReference type="InterPro" id="IPR039187">
    <property type="entry name" value="SNO_AAA"/>
</dbReference>
<evidence type="ECO:0000256" key="3">
    <source>
        <dbReference type="ARBA" id="ARBA00023054"/>
    </source>
</evidence>
<feature type="compositionally biased region" description="Basic residues" evidence="5">
    <location>
        <begin position="1156"/>
        <end position="1172"/>
    </location>
</feature>
<dbReference type="Pfam" id="PF13872">
    <property type="entry name" value="AAA_34"/>
    <property type="match status" value="1"/>
</dbReference>
<dbReference type="SUPFAM" id="SSF52540">
    <property type="entry name" value="P-loop containing nucleoside triphosphate hydrolases"/>
    <property type="match status" value="2"/>
</dbReference>
<protein>
    <submittedName>
        <fullName evidence="9">Strawberry notch 1-like</fullName>
    </submittedName>
</protein>
<dbReference type="InterPro" id="IPR026937">
    <property type="entry name" value="SBNO_Helicase_C_dom"/>
</dbReference>
<name>A0A8J5ND44_HOMAM</name>
<evidence type="ECO:0000313" key="10">
    <source>
        <dbReference type="Proteomes" id="UP000747542"/>
    </source>
</evidence>
<feature type="region of interest" description="Disordered" evidence="5">
    <location>
        <begin position="1714"/>
        <end position="1735"/>
    </location>
</feature>
<evidence type="ECO:0000256" key="4">
    <source>
        <dbReference type="ARBA" id="ARBA00023242"/>
    </source>
</evidence>
<feature type="compositionally biased region" description="Basic and acidic residues" evidence="5">
    <location>
        <begin position="1173"/>
        <end position="1190"/>
    </location>
</feature>
<feature type="domain" description="SBNO alpha/beta" evidence="8">
    <location>
        <begin position="1525"/>
        <end position="1647"/>
    </location>
</feature>
<comment type="similarity">
    <text evidence="2">Belongs to the SBNO family.</text>
</comment>
<feature type="domain" description="Strawberry notch AAA" evidence="7">
    <location>
        <begin position="640"/>
        <end position="946"/>
    </location>
</feature>
<organism evidence="9 10">
    <name type="scientific">Homarus americanus</name>
    <name type="common">American lobster</name>
    <dbReference type="NCBI Taxonomy" id="6706"/>
    <lineage>
        <taxon>Eukaryota</taxon>
        <taxon>Metazoa</taxon>
        <taxon>Ecdysozoa</taxon>
        <taxon>Arthropoda</taxon>
        <taxon>Crustacea</taxon>
        <taxon>Multicrustacea</taxon>
        <taxon>Malacostraca</taxon>
        <taxon>Eumalacostraca</taxon>
        <taxon>Eucarida</taxon>
        <taxon>Decapoda</taxon>
        <taxon>Pleocyemata</taxon>
        <taxon>Astacidea</taxon>
        <taxon>Nephropoidea</taxon>
        <taxon>Nephropidae</taxon>
        <taxon>Homarus</taxon>
    </lineage>
</organism>
<feature type="region of interest" description="Disordered" evidence="5">
    <location>
        <begin position="1"/>
        <end position="72"/>
    </location>
</feature>
<evidence type="ECO:0000259" key="6">
    <source>
        <dbReference type="Pfam" id="PF13871"/>
    </source>
</evidence>
<comment type="subcellular location">
    <subcellularLocation>
        <location evidence="1">Nucleus</location>
    </subcellularLocation>
</comment>
<dbReference type="Gene3D" id="3.40.50.300">
    <property type="entry name" value="P-loop containing nucleotide triphosphate hydrolases"/>
    <property type="match status" value="2"/>
</dbReference>
<dbReference type="FunFam" id="3.40.50.300:FF:000282">
    <property type="entry name" value="Strawberry notch homolog 1 (Drosophila)"/>
    <property type="match status" value="1"/>
</dbReference>
<feature type="compositionally biased region" description="Low complexity" evidence="5">
    <location>
        <begin position="1135"/>
        <end position="1146"/>
    </location>
</feature>
<dbReference type="PANTHER" id="PTHR12706:SF30">
    <property type="entry name" value="PROTEIN STRAWBERRY NOTCH-RELATED"/>
    <property type="match status" value="1"/>
</dbReference>
<keyword evidence="10" id="KW-1185">Reference proteome</keyword>
<accession>A0A8J5ND44</accession>
<dbReference type="EMBL" id="JAHLQT010002534">
    <property type="protein sequence ID" value="KAG7177071.1"/>
    <property type="molecule type" value="Genomic_DNA"/>
</dbReference>
<feature type="domain" description="Strawberry notch helicase C" evidence="6">
    <location>
        <begin position="1213"/>
        <end position="1487"/>
    </location>
</feature>
<dbReference type="InterPro" id="IPR057332">
    <property type="entry name" value="SBNO_a/b_dom"/>
</dbReference>
<dbReference type="Pfam" id="PF25373">
    <property type="entry name" value="SBNO"/>
    <property type="match status" value="1"/>
</dbReference>
<sequence length="1735" mass="192707">MQSSKGKEKDASQKAGNKFKEESESSDSDEWDEEEDPDNMNVPGGGTNLGVLKGEEKPVKKEPGGTLSSLGASSSGLTLQSLLSAPHTDLKPKPDLLSAALSSSGLEGMAGAAGLQNRAALQQQLLQRGLVTKAAYSPGYQVLRPDGHIQPRASMGMMGGLGMMGGNPLSAQGMMQSLLAMRTPGLDMSNPVLAQLMMQQAMSMSQTGAPQVQKLMGMYPGLANFMEMMKYYAPPPPPPQAHMIQCDGVSNKRNRVYGLESLLEDDDLPDLNIDPTTGSTYTKAYCEIDDDISYLHTYQPARLSASPTYNEKDDDVYQYAKQPTSHSAQPTLQPTSHSSPLVCSEVKDRSDHQELKTAGLNLKEKFAPEPVFFALESDDDKNEACAKQFPSQSSSLVRDKEVVAHSNTRRTMCRTPGYTHHQNDTASLDEPCTAKKVMSEEEVVDLTDFGYSTKSPALDVPTTSTVKQTVPDTDIVVVSIYDSDVELSSNDEENVCGSDVVDLTSEEPNPGVVNVLGSPIHNLDLPKEYSRAPNKCSSGLDIDGIEIIEEKHNSTHASPGRKVSKACKKVSNRLKSILLTNEELMESVNFKDITNKMGMQVNPLMMAQPTTEEEVEEDEDMGIAETYSDYMPSKLKVGIKHPDQVVETASMSSVEPPDVWYEMEIPDTSIDTGKLSALQLESITYTSQQHEQFLPDGTRAGFLIGDGAGVGKGRTIGGIIYENYIKGRKKSIWVSVSNDLKYDAERDLKDIGAGHISVYFLSKMKYGKINSDLNGNVKKGVLFSTYSALIGESTSGQGKYKSRLKQILNWCGDDFDGCIVFDECHRAKNLSPVGSGKPTKTGLTVLELQTRLPKARVVYASATGASEPKNMAYMVRLGIWGKGTPFPEFTDFISAVEKRGVGAMEIVAMDMKLRGMYIARQLSFHGVTFRIEEVPLDEDFKHVYDESVKLWVDARQKFQEASELINAEKGMKKSMWGQFWSSHQRFFKYLCIASKVDHAVRLAREAVKTNRCVVIGLQSTGEARTLEQLERDDGELSDFVSTAKGVLETLVEKHFPAPDRSRINKILGISETSKEFKDIIDEVTGKTSKRKPVRQAAQRAAKRRFREAHSDNDEDSDFEMSGDSAAEEEDEDAYSSEVSSDFSGISDFDDEDSWGRPKKRGKAKKHKQKNGKGRAENGDRPPPPPKDHVEKANKLKSELLKGIENLGRKLPPNTLDQLIDELGGPENVAEMTGRKGRVVQSDDGQVMYESRSEADVPLEILNIREKERFMASEKDIAIISEAASSGISLQSDRRVVNQRRRVHITLELPWSADRAIQQFGRTHRSNQVNAPEYVFLISELAGERRFASTVAKRLESLGALTHGDRRATESRDLSSFNIDNKYGRMALESTMKTMMGYEHPIVPPPEDYKGDFFSDIQNALVGVGLILKEDSIHQLDKDYNNMSKFLNRILGMPVELQNRLFKYFTDTLAAIITQAKRTGKFDMGILDLGIGGEGCKKTKTKTWVGKHVTGTAKTELHNVLVERGLSWSEVQEKWAELTGDLEGFYLSHQVRNNKKTAVLAVLEPSPVNKKRDKNSRMFILYRPNTGMQMKQEPYSDLKKKYKKVTPDEAQEHWEEQFNSSSHICSHAYWQGNCRRVNSGLECEIGLRRRTYHVLCGLVLNVWARVEDVLSCAPQSHSSKMQVVRLKTSDGIKLVGTLIPNNLVSRLCEVMEQESTESFEETFTDEDSNDSKDSKE</sequence>
<dbReference type="GO" id="GO:0031490">
    <property type="term" value="F:chromatin DNA binding"/>
    <property type="evidence" value="ECO:0007669"/>
    <property type="project" value="TreeGrafter"/>
</dbReference>
<dbReference type="PANTHER" id="PTHR12706">
    <property type="entry name" value="STRAWBERRY NOTCH-RELATED"/>
    <property type="match status" value="1"/>
</dbReference>
<dbReference type="Pfam" id="PF13871">
    <property type="entry name" value="Helicase_C_4"/>
    <property type="match status" value="1"/>
</dbReference>
<evidence type="ECO:0000313" key="9">
    <source>
        <dbReference type="EMBL" id="KAG7177071.1"/>
    </source>
</evidence>
<dbReference type="InterPro" id="IPR026741">
    <property type="entry name" value="SNO"/>
</dbReference>
<dbReference type="InterPro" id="IPR027417">
    <property type="entry name" value="P-loop_NTPase"/>
</dbReference>
<keyword evidence="3" id="KW-0175">Coiled coil</keyword>
<evidence type="ECO:0000256" key="5">
    <source>
        <dbReference type="SAM" id="MobiDB-lite"/>
    </source>
</evidence>
<evidence type="ECO:0000259" key="7">
    <source>
        <dbReference type="Pfam" id="PF13872"/>
    </source>
</evidence>
<dbReference type="GO" id="GO:0006355">
    <property type="term" value="P:regulation of DNA-templated transcription"/>
    <property type="evidence" value="ECO:0007669"/>
    <property type="project" value="InterPro"/>
</dbReference>